<gene>
    <name evidence="5" type="primary">frdA_2</name>
    <name evidence="5" type="ORF">MOST_33280</name>
</gene>
<feature type="domain" description="Fumarate reductase/succinate dehydrogenase flavoprotein-like C-terminal" evidence="4">
    <location>
        <begin position="452"/>
        <end position="556"/>
    </location>
</feature>
<dbReference type="GO" id="GO:0000104">
    <property type="term" value="F:succinate dehydrogenase activity"/>
    <property type="evidence" value="ECO:0007669"/>
    <property type="project" value="TreeGrafter"/>
</dbReference>
<dbReference type="Pfam" id="PF00890">
    <property type="entry name" value="FAD_binding_2"/>
    <property type="match status" value="1"/>
</dbReference>
<dbReference type="Gene3D" id="3.50.50.60">
    <property type="entry name" value="FAD/NAD(P)-binding domain"/>
    <property type="match status" value="1"/>
</dbReference>
<keyword evidence="2 5" id="KW-0560">Oxidoreductase</keyword>
<dbReference type="GO" id="GO:0005886">
    <property type="term" value="C:plasma membrane"/>
    <property type="evidence" value="ECO:0007669"/>
    <property type="project" value="TreeGrafter"/>
</dbReference>
<dbReference type="GO" id="GO:0009061">
    <property type="term" value="P:anaerobic respiration"/>
    <property type="evidence" value="ECO:0007669"/>
    <property type="project" value="TreeGrafter"/>
</dbReference>
<evidence type="ECO:0000313" key="5">
    <source>
        <dbReference type="EMBL" id="PRR68669.1"/>
    </source>
</evidence>
<dbReference type="Proteomes" id="UP000239430">
    <property type="component" value="Unassembled WGS sequence"/>
</dbReference>
<dbReference type="Gene3D" id="3.90.700.10">
    <property type="entry name" value="Succinate dehydrogenase/fumarate reductase flavoprotein, catalytic domain"/>
    <property type="match status" value="1"/>
</dbReference>
<dbReference type="Pfam" id="PF02910">
    <property type="entry name" value="Succ_DH_flav_C"/>
    <property type="match status" value="1"/>
</dbReference>
<dbReference type="InterPro" id="IPR036188">
    <property type="entry name" value="FAD/NAD-bd_sf"/>
</dbReference>
<sequence>MDKTRTKKPKPEVVDADILVVGGGLAGCMSAIKAAAGGENKVVLVDKGHVGRSGSTVFAAGVINICMPEDDRDLWLKEIVTRGEFLNDQEWVKILLEETFPLVTEMDRWGQELTGRCLLRRDASGNLKRLRGRGHVHTKICMIDALPMMTTMAKKVKMAGVEVWERVMITDLLVGDGRIAGAVGIDFRNNKIVLFRCKAIILAASGCGFKSFFIGHKNLTGEVQKAAYDKGVVLRNLDMANSNATAKMVDVHGLNLMIGYGGRFINARGEEFLSRYDPHLGNNALMPTLVLSFCLENEAGRGPIFLDLTAISPQDQKLIRELIPEGIKAMESCGINPFSQPIEYIPAFFGSIVQGGGVHIDITCSSNIPGIFAVGDNSCSPIQGTASVGGLNLAFCLVSGDRAARYAQEYSKNIPPVEFGSEILAQLAEIETRIKKPLRRATGITPDAVIKKIQEIMLRGDVAYLVDETTLSQALKELNSVKGLRDEIKALDGHELVKVMEVESMLSVAEMILRSKLYRKESRGFLYRRDFPNTDNINWLKWVMVQKVSDEMRLSAYEFPKPYLNPPARIYPRFPVQSSIPS</sequence>
<evidence type="ECO:0000259" key="3">
    <source>
        <dbReference type="Pfam" id="PF00890"/>
    </source>
</evidence>
<keyword evidence="1" id="KW-0285">Flavoprotein</keyword>
<proteinExistence type="predicted"/>
<dbReference type="RefSeq" id="WP_054937921.1">
    <property type="nucleotide sequence ID" value="NZ_PVXL01000080.1"/>
</dbReference>
<dbReference type="PANTHER" id="PTHR11632:SF73">
    <property type="entry name" value="BLR3196 PROTEIN"/>
    <property type="match status" value="1"/>
</dbReference>
<dbReference type="EC" id="1.3.5.4" evidence="5"/>
<organism evidence="5 6">
    <name type="scientific">Neomoorella stamsii</name>
    <dbReference type="NCBI Taxonomy" id="1266720"/>
    <lineage>
        <taxon>Bacteria</taxon>
        <taxon>Bacillati</taxon>
        <taxon>Bacillota</taxon>
        <taxon>Clostridia</taxon>
        <taxon>Neomoorellales</taxon>
        <taxon>Neomoorellaceae</taxon>
        <taxon>Neomoorella</taxon>
    </lineage>
</organism>
<dbReference type="PIRSF" id="PIRSF000171">
    <property type="entry name" value="SDHA_APRA_LASPO"/>
    <property type="match status" value="1"/>
</dbReference>
<name>A0A9X7P4U8_9FIRM</name>
<dbReference type="PRINTS" id="PR00368">
    <property type="entry name" value="FADPNR"/>
</dbReference>
<protein>
    <submittedName>
        <fullName evidence="5">Fumarate reductase flavoprotein subunit</fullName>
        <ecNumber evidence="5">1.3.5.4</ecNumber>
    </submittedName>
</protein>
<evidence type="ECO:0000256" key="2">
    <source>
        <dbReference type="ARBA" id="ARBA00023002"/>
    </source>
</evidence>
<dbReference type="PROSITE" id="PS51257">
    <property type="entry name" value="PROKAR_LIPOPROTEIN"/>
    <property type="match status" value="1"/>
</dbReference>
<accession>A0A9X7P4U8</accession>
<dbReference type="InterPro" id="IPR037099">
    <property type="entry name" value="Fum_R/Succ_DH_flav-like_C_sf"/>
</dbReference>
<evidence type="ECO:0000259" key="4">
    <source>
        <dbReference type="Pfam" id="PF02910"/>
    </source>
</evidence>
<comment type="caution">
    <text evidence="5">The sequence shown here is derived from an EMBL/GenBank/DDBJ whole genome shotgun (WGS) entry which is preliminary data.</text>
</comment>
<dbReference type="InterPro" id="IPR003953">
    <property type="entry name" value="FAD-dep_OxRdtase_2_FAD-bd"/>
</dbReference>
<evidence type="ECO:0000313" key="6">
    <source>
        <dbReference type="Proteomes" id="UP000239430"/>
    </source>
</evidence>
<dbReference type="InterPro" id="IPR027477">
    <property type="entry name" value="Succ_DH/fumarate_Rdtase_cat_sf"/>
</dbReference>
<dbReference type="Gene3D" id="1.20.58.100">
    <property type="entry name" value="Fumarate reductase/succinate dehydrogenase flavoprotein-like, C-terminal domain"/>
    <property type="match status" value="1"/>
</dbReference>
<dbReference type="PRINTS" id="PR00411">
    <property type="entry name" value="PNDRDTASEI"/>
</dbReference>
<feature type="domain" description="FAD-dependent oxidoreductase 2 FAD-binding" evidence="3">
    <location>
        <begin position="17"/>
        <end position="392"/>
    </location>
</feature>
<dbReference type="SUPFAM" id="SSF46977">
    <property type="entry name" value="Succinate dehydrogenase/fumarate reductase flavoprotein C-terminal domain"/>
    <property type="match status" value="1"/>
</dbReference>
<dbReference type="InterPro" id="IPR015939">
    <property type="entry name" value="Fum_Rdtase/Succ_DH_flav-like_C"/>
</dbReference>
<dbReference type="InterPro" id="IPR030664">
    <property type="entry name" value="SdhA/FrdA/AprA"/>
</dbReference>
<dbReference type="GO" id="GO:0050660">
    <property type="term" value="F:flavin adenine dinucleotide binding"/>
    <property type="evidence" value="ECO:0007669"/>
    <property type="project" value="TreeGrafter"/>
</dbReference>
<evidence type="ECO:0000256" key="1">
    <source>
        <dbReference type="ARBA" id="ARBA00022630"/>
    </source>
</evidence>
<dbReference type="SUPFAM" id="SSF51905">
    <property type="entry name" value="FAD/NAD(P)-binding domain"/>
    <property type="match status" value="1"/>
</dbReference>
<reference evidence="5 6" key="1">
    <citation type="submission" date="2018-03" db="EMBL/GenBank/DDBJ databases">
        <title>Genome sequence of Moorella stamsii DSM 26217.</title>
        <authorList>
            <person name="Poehlein A."/>
            <person name="Daniel R."/>
        </authorList>
    </citation>
    <scope>NUCLEOTIDE SEQUENCE [LARGE SCALE GENOMIC DNA]</scope>
    <source>
        <strain evidence="6">DSM 26217</strain>
    </source>
</reference>
<keyword evidence="6" id="KW-1185">Reference proteome</keyword>
<dbReference type="PANTHER" id="PTHR11632">
    <property type="entry name" value="SUCCINATE DEHYDROGENASE 2 FLAVOPROTEIN SUBUNIT"/>
    <property type="match status" value="1"/>
</dbReference>
<dbReference type="AlphaFoldDB" id="A0A9X7P4U8"/>
<dbReference type="GO" id="GO:0009055">
    <property type="term" value="F:electron transfer activity"/>
    <property type="evidence" value="ECO:0007669"/>
    <property type="project" value="TreeGrafter"/>
</dbReference>
<dbReference type="GO" id="GO:0033765">
    <property type="term" value="F:steroid dehydrogenase activity, acting on the CH-CH group of donors"/>
    <property type="evidence" value="ECO:0007669"/>
    <property type="project" value="UniProtKB-ARBA"/>
</dbReference>
<dbReference type="EMBL" id="PVXL01000080">
    <property type="protein sequence ID" value="PRR68669.1"/>
    <property type="molecule type" value="Genomic_DNA"/>
</dbReference>